<dbReference type="Proteomes" id="UP001642483">
    <property type="component" value="Unassembled WGS sequence"/>
</dbReference>
<dbReference type="InterPro" id="IPR025257">
    <property type="entry name" value="MINDY-3/4_CD"/>
</dbReference>
<name>A0ABP0GBG1_CLALP</name>
<dbReference type="PANTHER" id="PTHR12473">
    <property type="entry name" value="UBIQUITIN CARBOXYL-TERMINAL HYDROLASE MINDY-4-RELATED"/>
    <property type="match status" value="1"/>
</dbReference>
<dbReference type="EMBL" id="CAWYQH010000108">
    <property type="protein sequence ID" value="CAK8689121.1"/>
    <property type="molecule type" value="Genomic_DNA"/>
</dbReference>
<organism evidence="4 5">
    <name type="scientific">Clavelina lepadiformis</name>
    <name type="common">Light-bulb sea squirt</name>
    <name type="synonym">Ascidia lepadiformis</name>
    <dbReference type="NCBI Taxonomy" id="159417"/>
    <lineage>
        <taxon>Eukaryota</taxon>
        <taxon>Metazoa</taxon>
        <taxon>Chordata</taxon>
        <taxon>Tunicata</taxon>
        <taxon>Ascidiacea</taxon>
        <taxon>Aplousobranchia</taxon>
        <taxon>Clavelinidae</taxon>
        <taxon>Clavelina</taxon>
    </lineage>
</organism>
<accession>A0ABP0GBG1</accession>
<dbReference type="EC" id="3.4.19.12" evidence="2"/>
<dbReference type="SMART" id="SM01174">
    <property type="entry name" value="DUF4205"/>
    <property type="match status" value="1"/>
</dbReference>
<sequence>MDRKDRSIAKLDRNQNQNLQKLANVFHDGFSLTQHQYQVPTPRSSGKKNSAASVFKVPLHGPNTQTRNPGQPIDVNTARGLRLTIVGSPSQPFTSDWKKFFFAFRNPKSKLPYGLDASLPGPRALALCAQAYILKNLMFSSEKPREETYFGKESPRPSAMEQDGALVDAMVDILWKAALPLARQTQKHQTNNPEKKQVIVTLVGHDPCFQTKGNFIGDGFTEKLWLYTLNTRNDVRKFVRRNIHYFCERISPGGIMLLYSVVLSRTFDVIMKDMGQRQKALLTDNARSTQALVNLLLTGNAAPFVHNGVIRCDSQGKALDRPLPGIRSRSDVGFLFFNKQEHEKRRTQVGSMYKTPLVPIWVTQVNGTFGLLFCTSRDLVTDWKTERYFTLHYYNGHVTQQTETVLTIDTRTRVDSINPDKQISIWDDEEEVEKKQPSLELLIFTKWPEADVDWSGETPYY</sequence>
<evidence type="ECO:0000256" key="2">
    <source>
        <dbReference type="RuleBase" id="RU367088"/>
    </source>
</evidence>
<feature type="domain" description="Deubiquitinating enzyme MINDY-3/4 conserved" evidence="3">
    <location>
        <begin position="82"/>
        <end position="456"/>
    </location>
</feature>
<evidence type="ECO:0000259" key="3">
    <source>
        <dbReference type="SMART" id="SM01174"/>
    </source>
</evidence>
<evidence type="ECO:0000313" key="4">
    <source>
        <dbReference type="EMBL" id="CAK8689121.1"/>
    </source>
</evidence>
<gene>
    <name evidence="4" type="ORF">CVLEPA_LOCUS21094</name>
</gene>
<protein>
    <recommendedName>
        <fullName evidence="2">Ubiquitin carboxyl-terminal hydrolase MINDY</fullName>
        <ecNumber evidence="2">3.4.19.12</ecNumber>
    </recommendedName>
</protein>
<dbReference type="PANTHER" id="PTHR12473:SF18">
    <property type="entry name" value="INACTIVE UBIQUITIN CARBOXYL-TERMINAL HYDROLASE MINDY-4B"/>
    <property type="match status" value="1"/>
</dbReference>
<keyword evidence="2" id="KW-0645">Protease</keyword>
<comment type="catalytic activity">
    <reaction evidence="2">
        <text>Thiol-dependent hydrolysis of ester, thioester, amide, peptide and isopeptide bonds formed by the C-terminal Gly of ubiquitin (a 76-residue protein attached to proteins as an intracellular targeting signal).</text>
        <dbReference type="EC" id="3.4.19.12"/>
    </reaction>
</comment>
<dbReference type="InterPro" id="IPR039785">
    <property type="entry name" value="MINY3/4"/>
</dbReference>
<comment type="caution">
    <text evidence="4">The sequence shown here is derived from an EMBL/GenBank/DDBJ whole genome shotgun (WGS) entry which is preliminary data.</text>
</comment>
<keyword evidence="2" id="KW-0788">Thiol protease</keyword>
<keyword evidence="5" id="KW-1185">Reference proteome</keyword>
<comment type="similarity">
    <text evidence="1 2">Belongs to the MINDY deubiquitinase family. FAM188 subfamily.</text>
</comment>
<keyword evidence="2" id="KW-0378">Hydrolase</keyword>
<proteinExistence type="inferred from homology"/>
<reference evidence="4 5" key="1">
    <citation type="submission" date="2024-02" db="EMBL/GenBank/DDBJ databases">
        <authorList>
            <person name="Daric V."/>
            <person name="Darras S."/>
        </authorList>
    </citation>
    <scope>NUCLEOTIDE SEQUENCE [LARGE SCALE GENOMIC DNA]</scope>
</reference>
<evidence type="ECO:0000313" key="5">
    <source>
        <dbReference type="Proteomes" id="UP001642483"/>
    </source>
</evidence>
<comment type="function">
    <text evidence="2">Hydrolase that can remove 'Lys-48'-linked conjugated ubiquitin from proteins.</text>
</comment>
<dbReference type="Pfam" id="PF13898">
    <property type="entry name" value="MINDY-3_4_CD"/>
    <property type="match status" value="1"/>
</dbReference>
<keyword evidence="2" id="KW-0833">Ubl conjugation pathway</keyword>
<evidence type="ECO:0000256" key="1">
    <source>
        <dbReference type="ARBA" id="ARBA00011074"/>
    </source>
</evidence>